<dbReference type="SMART" id="SM00421">
    <property type="entry name" value="HTH_LUXR"/>
    <property type="match status" value="1"/>
</dbReference>
<dbReference type="PANTHER" id="PTHR43214">
    <property type="entry name" value="TWO-COMPONENT RESPONSE REGULATOR"/>
    <property type="match status" value="1"/>
</dbReference>
<name>A0A1G5DHY8_9BACT</name>
<dbReference type="GO" id="GO:0000160">
    <property type="term" value="P:phosphorelay signal transduction system"/>
    <property type="evidence" value="ECO:0007669"/>
    <property type="project" value="InterPro"/>
</dbReference>
<accession>A0A1G5DHY8</accession>
<keyword evidence="1 3" id="KW-0597">Phosphoprotein</keyword>
<dbReference type="SMART" id="SM00448">
    <property type="entry name" value="REC"/>
    <property type="match status" value="1"/>
</dbReference>
<dbReference type="EMBL" id="FMUX01000004">
    <property type="protein sequence ID" value="SCY14177.1"/>
    <property type="molecule type" value="Genomic_DNA"/>
</dbReference>
<feature type="domain" description="Response regulatory" evidence="5">
    <location>
        <begin position="6"/>
        <end position="122"/>
    </location>
</feature>
<dbReference type="Gene3D" id="3.40.50.2300">
    <property type="match status" value="1"/>
</dbReference>
<dbReference type="Proteomes" id="UP000198870">
    <property type="component" value="Unassembled WGS sequence"/>
</dbReference>
<keyword evidence="2" id="KW-0238">DNA-binding</keyword>
<dbReference type="InterPro" id="IPR001789">
    <property type="entry name" value="Sig_transdc_resp-reg_receiver"/>
</dbReference>
<dbReference type="SUPFAM" id="SSF52172">
    <property type="entry name" value="CheY-like"/>
    <property type="match status" value="1"/>
</dbReference>
<evidence type="ECO:0000313" key="7">
    <source>
        <dbReference type="Proteomes" id="UP000198870"/>
    </source>
</evidence>
<dbReference type="InterPro" id="IPR011006">
    <property type="entry name" value="CheY-like_superfamily"/>
</dbReference>
<organism evidence="6 7">
    <name type="scientific">Desulfoluna spongiiphila</name>
    <dbReference type="NCBI Taxonomy" id="419481"/>
    <lineage>
        <taxon>Bacteria</taxon>
        <taxon>Pseudomonadati</taxon>
        <taxon>Thermodesulfobacteriota</taxon>
        <taxon>Desulfobacteria</taxon>
        <taxon>Desulfobacterales</taxon>
        <taxon>Desulfolunaceae</taxon>
        <taxon>Desulfoluna</taxon>
    </lineage>
</organism>
<dbReference type="PROSITE" id="PS00622">
    <property type="entry name" value="HTH_LUXR_1"/>
    <property type="match status" value="1"/>
</dbReference>
<dbReference type="InterPro" id="IPR000792">
    <property type="entry name" value="Tscrpt_reg_LuxR_C"/>
</dbReference>
<dbReference type="PRINTS" id="PR00038">
    <property type="entry name" value="HTHLUXR"/>
</dbReference>
<dbReference type="RefSeq" id="WP_175469581.1">
    <property type="nucleotide sequence ID" value="NZ_FMUX01000004.1"/>
</dbReference>
<feature type="domain" description="HTH luxR-type" evidence="4">
    <location>
        <begin position="147"/>
        <end position="212"/>
    </location>
</feature>
<sequence>MVPDIHVIIADDQLLLRNSLEQIINSDPHITVTDSVGSGEELIEACNRKAPDLILMDVEMPRIDGLAALNILKKSHPDIKVLMLTTFENPEYITDAFLGGADGYITKDIGYEKLILTIRCVAMGMTVIHPGARKILLERFKPLGPGKATYTDLLSMEEINIVRLIVMGESNKTIAETLHYAEGTVKNKVSRLYEKLGITNRLELAVYAVENGIE</sequence>
<protein>
    <submittedName>
        <fullName evidence="6">Two component transcriptional regulator, LuxR family</fullName>
    </submittedName>
</protein>
<dbReference type="CDD" id="cd17535">
    <property type="entry name" value="REC_NarL-like"/>
    <property type="match status" value="1"/>
</dbReference>
<reference evidence="6 7" key="1">
    <citation type="submission" date="2016-10" db="EMBL/GenBank/DDBJ databases">
        <authorList>
            <person name="de Groot N.N."/>
        </authorList>
    </citation>
    <scope>NUCLEOTIDE SEQUENCE [LARGE SCALE GENOMIC DNA]</scope>
    <source>
        <strain evidence="6 7">AA1</strain>
    </source>
</reference>
<keyword evidence="7" id="KW-1185">Reference proteome</keyword>
<dbReference type="SUPFAM" id="SSF46894">
    <property type="entry name" value="C-terminal effector domain of the bipartite response regulators"/>
    <property type="match status" value="1"/>
</dbReference>
<dbReference type="GO" id="GO:0003677">
    <property type="term" value="F:DNA binding"/>
    <property type="evidence" value="ECO:0007669"/>
    <property type="project" value="UniProtKB-KW"/>
</dbReference>
<dbReference type="InterPro" id="IPR016032">
    <property type="entry name" value="Sig_transdc_resp-reg_C-effctor"/>
</dbReference>
<evidence type="ECO:0000259" key="4">
    <source>
        <dbReference type="PROSITE" id="PS50043"/>
    </source>
</evidence>
<dbReference type="AlphaFoldDB" id="A0A1G5DHY8"/>
<dbReference type="PROSITE" id="PS50043">
    <property type="entry name" value="HTH_LUXR_2"/>
    <property type="match status" value="1"/>
</dbReference>
<dbReference type="GO" id="GO:0006355">
    <property type="term" value="P:regulation of DNA-templated transcription"/>
    <property type="evidence" value="ECO:0007669"/>
    <property type="project" value="InterPro"/>
</dbReference>
<dbReference type="CDD" id="cd06170">
    <property type="entry name" value="LuxR_C_like"/>
    <property type="match status" value="1"/>
</dbReference>
<dbReference type="PROSITE" id="PS50110">
    <property type="entry name" value="RESPONSE_REGULATORY"/>
    <property type="match status" value="1"/>
</dbReference>
<evidence type="ECO:0000313" key="6">
    <source>
        <dbReference type="EMBL" id="SCY14177.1"/>
    </source>
</evidence>
<dbReference type="Pfam" id="PF00196">
    <property type="entry name" value="GerE"/>
    <property type="match status" value="1"/>
</dbReference>
<gene>
    <name evidence="6" type="ORF">SAMN05216233_104196</name>
</gene>
<dbReference type="Pfam" id="PF00072">
    <property type="entry name" value="Response_reg"/>
    <property type="match status" value="1"/>
</dbReference>
<dbReference type="STRING" id="419481.SAMN05216233_104196"/>
<dbReference type="PANTHER" id="PTHR43214:SF43">
    <property type="entry name" value="TWO-COMPONENT RESPONSE REGULATOR"/>
    <property type="match status" value="1"/>
</dbReference>
<evidence type="ECO:0000256" key="3">
    <source>
        <dbReference type="PROSITE-ProRule" id="PRU00169"/>
    </source>
</evidence>
<evidence type="ECO:0000259" key="5">
    <source>
        <dbReference type="PROSITE" id="PS50110"/>
    </source>
</evidence>
<evidence type="ECO:0000256" key="1">
    <source>
        <dbReference type="ARBA" id="ARBA00022553"/>
    </source>
</evidence>
<evidence type="ECO:0000256" key="2">
    <source>
        <dbReference type="ARBA" id="ARBA00023125"/>
    </source>
</evidence>
<dbReference type="InterPro" id="IPR039420">
    <property type="entry name" value="WalR-like"/>
</dbReference>
<dbReference type="InterPro" id="IPR058245">
    <property type="entry name" value="NreC/VraR/RcsB-like_REC"/>
</dbReference>
<proteinExistence type="predicted"/>
<feature type="modified residue" description="4-aspartylphosphate" evidence="3">
    <location>
        <position position="57"/>
    </location>
</feature>